<feature type="compositionally biased region" description="Basic and acidic residues" evidence="2">
    <location>
        <begin position="151"/>
        <end position="188"/>
    </location>
</feature>
<dbReference type="Pfam" id="PF01844">
    <property type="entry name" value="HNH"/>
    <property type="match status" value="1"/>
</dbReference>
<dbReference type="InterPro" id="IPR002711">
    <property type="entry name" value="HNH"/>
</dbReference>
<dbReference type="InterPro" id="IPR003870">
    <property type="entry name" value="DUF222"/>
</dbReference>
<dbReference type="Proteomes" id="UP001185755">
    <property type="component" value="Unassembled WGS sequence"/>
</dbReference>
<feature type="region of interest" description="Disordered" evidence="2">
    <location>
        <begin position="620"/>
        <end position="642"/>
    </location>
</feature>
<reference evidence="4 5" key="1">
    <citation type="submission" date="2023-10" db="EMBL/GenBank/DDBJ databases">
        <title>Development of a sustainable strategy for remediation of hydrocarbon-contaminated territories based on the waste exchange concept.</title>
        <authorList>
            <person name="Krivoruchko A."/>
        </authorList>
    </citation>
    <scope>NUCLEOTIDE SEQUENCE [LARGE SCALE GENOMIC DNA]</scope>
    <source>
        <strain evidence="4 5">IEGM 1323</strain>
    </source>
</reference>
<protein>
    <submittedName>
        <fullName evidence="4">HNH endonuclease signature motif containing protein</fullName>
    </submittedName>
</protein>
<name>A0ABU4BE44_9NOCA</name>
<feature type="region of interest" description="Disordered" evidence="2">
    <location>
        <begin position="140"/>
        <end position="233"/>
    </location>
</feature>
<feature type="compositionally biased region" description="Low complexity" evidence="2">
    <location>
        <begin position="141"/>
        <end position="150"/>
    </location>
</feature>
<feature type="region of interest" description="Disordered" evidence="2">
    <location>
        <begin position="326"/>
        <end position="380"/>
    </location>
</feature>
<feature type="compositionally biased region" description="Polar residues" evidence="2">
    <location>
        <begin position="189"/>
        <end position="201"/>
    </location>
</feature>
<organism evidence="4 5">
    <name type="scientific">Rhodococcoides yunnanense</name>
    <dbReference type="NCBI Taxonomy" id="278209"/>
    <lineage>
        <taxon>Bacteria</taxon>
        <taxon>Bacillati</taxon>
        <taxon>Actinomycetota</taxon>
        <taxon>Actinomycetes</taxon>
        <taxon>Mycobacteriales</taxon>
        <taxon>Nocardiaceae</taxon>
        <taxon>Rhodococcoides</taxon>
    </lineage>
</organism>
<feature type="compositionally biased region" description="Pro residues" evidence="2">
    <location>
        <begin position="204"/>
        <end position="220"/>
    </location>
</feature>
<keyword evidence="4" id="KW-0378">Hydrolase</keyword>
<dbReference type="Pfam" id="PF02720">
    <property type="entry name" value="DUF222"/>
    <property type="match status" value="1"/>
</dbReference>
<keyword evidence="4" id="KW-0255">Endonuclease</keyword>
<keyword evidence="5" id="KW-1185">Reference proteome</keyword>
<dbReference type="InterPro" id="IPR003615">
    <property type="entry name" value="HNH_nuc"/>
</dbReference>
<dbReference type="Gene3D" id="1.10.30.50">
    <property type="match status" value="1"/>
</dbReference>
<feature type="compositionally biased region" description="Low complexity" evidence="2">
    <location>
        <begin position="409"/>
        <end position="423"/>
    </location>
</feature>
<feature type="compositionally biased region" description="Polar residues" evidence="2">
    <location>
        <begin position="326"/>
        <end position="346"/>
    </location>
</feature>
<feature type="compositionally biased region" description="Basic and acidic residues" evidence="2">
    <location>
        <begin position="271"/>
        <end position="282"/>
    </location>
</feature>
<dbReference type="GO" id="GO:0004519">
    <property type="term" value="F:endonuclease activity"/>
    <property type="evidence" value="ECO:0007669"/>
    <property type="project" value="UniProtKB-KW"/>
</dbReference>
<evidence type="ECO:0000313" key="5">
    <source>
        <dbReference type="Proteomes" id="UP001185755"/>
    </source>
</evidence>
<proteinExistence type="inferred from homology"/>
<feature type="domain" description="HNH nuclease" evidence="3">
    <location>
        <begin position="549"/>
        <end position="599"/>
    </location>
</feature>
<evidence type="ECO:0000256" key="2">
    <source>
        <dbReference type="SAM" id="MobiDB-lite"/>
    </source>
</evidence>
<comment type="similarity">
    <text evidence="1">Belongs to the Rv1128c/1148c/1588c/1702c/1945/3466 family.</text>
</comment>
<evidence type="ECO:0000256" key="1">
    <source>
        <dbReference type="ARBA" id="ARBA00023450"/>
    </source>
</evidence>
<dbReference type="SMART" id="SM00507">
    <property type="entry name" value="HNHc"/>
    <property type="match status" value="1"/>
</dbReference>
<evidence type="ECO:0000313" key="4">
    <source>
        <dbReference type="EMBL" id="MDV6262492.1"/>
    </source>
</evidence>
<feature type="region of interest" description="Disordered" evidence="2">
    <location>
        <begin position="400"/>
        <end position="505"/>
    </location>
</feature>
<accession>A0ABU4BE44</accession>
<keyword evidence="4" id="KW-0540">Nuclease</keyword>
<dbReference type="RefSeq" id="WP_317564870.1">
    <property type="nucleotide sequence ID" value="NZ_JAWLJX010000004.1"/>
</dbReference>
<dbReference type="EMBL" id="JAWLJX010000004">
    <property type="protein sequence ID" value="MDV6262492.1"/>
    <property type="molecule type" value="Genomic_DNA"/>
</dbReference>
<feature type="region of interest" description="Disordered" evidence="2">
    <location>
        <begin position="260"/>
        <end position="282"/>
    </location>
</feature>
<gene>
    <name evidence="4" type="ORF">R3P96_14205</name>
</gene>
<evidence type="ECO:0000259" key="3">
    <source>
        <dbReference type="SMART" id="SM00507"/>
    </source>
</evidence>
<comment type="caution">
    <text evidence="4">The sequence shown here is derived from an EMBL/GenBank/DDBJ whole genome shotgun (WGS) entry which is preliminary data.</text>
</comment>
<feature type="compositionally biased region" description="Gly residues" evidence="2">
    <location>
        <begin position="347"/>
        <end position="358"/>
    </location>
</feature>
<dbReference type="CDD" id="cd00085">
    <property type="entry name" value="HNHc"/>
    <property type="match status" value="1"/>
</dbReference>
<sequence length="642" mass="67536">MKTWGDVFELGNQELVSELADVTSLENALAATRLTLLAEIDRRGLAMKLGHSSVTRWYARSVRITDGSAARQNALGYWLRDHHTVLDALADGRIHAAHAAAIAEGYDVVLVADSTLDEQRRDAIVAELLDTAMRSTAGQVSSRAQALAHSAADDARARHENAEKRREQERQEQERREQERREQERRDQTGPSDHAATSTASLPYPEPPAPEPVPPTPAPRPVSENPNLNRFDVHPLANGRFQFGGDVDRLLAEKLLTALSPLTAPRPGPGGERDPRSPSKRRADALDQILDRHLRGGSRGSASGSRASVHLIVALRDLLAHGGKEQNVSATTDSMGTSGVATSSSNGGAGRDTVGSGGDAVRHEDNDRIGGTCARPDGTGVRADVAARGNMDALGDAAAGGNCAGQRSAPEPGDAGACGEAAAAGGGDSDGQKSAAEPGDADARGDVAAASGDGAGASGAGQKSAPEPGDADARGRAATGGDTAGGGAGQKSAPEPGDADWPFNLDWTGPISRTLAELLTCDADLTPVIVDDHGVPLALGRTTRLASDDQRIALTIRDTCCVMCGRPAQWCQAHHVKFWEHGGRTDLNNLALVCGECHRLVHHGDWQLIMGDDGHPYAVPPESVDPRRQPLPSYHRRKRRVA</sequence>